<feature type="region of interest" description="Disordered" evidence="2">
    <location>
        <begin position="298"/>
        <end position="327"/>
    </location>
</feature>
<dbReference type="GO" id="GO:0035336">
    <property type="term" value="P:long-chain fatty-acyl-CoA metabolic process"/>
    <property type="evidence" value="ECO:0007669"/>
    <property type="project" value="TreeGrafter"/>
</dbReference>
<accession>A0AA35SFX7</accession>
<evidence type="ECO:0000259" key="3">
    <source>
        <dbReference type="Pfam" id="PF07993"/>
    </source>
</evidence>
<dbReference type="EMBL" id="CASHTH010002303">
    <property type="protein sequence ID" value="CAI8027876.1"/>
    <property type="molecule type" value="Genomic_DNA"/>
</dbReference>
<dbReference type="InterPro" id="IPR036291">
    <property type="entry name" value="NAD(P)-bd_dom_sf"/>
</dbReference>
<comment type="function">
    <text evidence="1">Catalyzes the reduction of fatty acyl-CoA to fatty alcohols.</text>
</comment>
<keyword evidence="1" id="KW-0521">NADP</keyword>
<dbReference type="CDD" id="cd05236">
    <property type="entry name" value="FAR-N_SDR_e"/>
    <property type="match status" value="1"/>
</dbReference>
<dbReference type="GO" id="GO:0080019">
    <property type="term" value="F:alcohol-forming very long-chain fatty acyl-CoA reductase activity"/>
    <property type="evidence" value="ECO:0007669"/>
    <property type="project" value="InterPro"/>
</dbReference>
<gene>
    <name evidence="4" type="ORF">GBAR_LOCUS15870</name>
</gene>
<keyword evidence="1" id="KW-0443">Lipid metabolism</keyword>
<comment type="similarity">
    <text evidence="1">Belongs to the fatty acyl-CoA reductase family.</text>
</comment>
<keyword evidence="5" id="KW-1185">Reference proteome</keyword>
<proteinExistence type="inferred from homology"/>
<sequence>MAAEVVITDGSENMLPSIVDFYSARDVFITGATGFMGKCLLEKLLRSVPDLGSVFVLTRAKKGKSPEQRTKELLSSPLFERLRSEQPGAVDKVVPVFGDIQEKQLGMRREDQEMLQDRVSIVFHLAATVRFESPLREALTKNVASVSELITLCHGMKHLKSMVHVSSAYSQCNRTGVIDEVHYQTPLPPSKLLGLLDWMTDEQLETLAPTLSSGYPNTYTFTKALAEQVIMDEAKVCQYPSTDLPSLEPVSTNLWRVGWMFFMGPLVSSLRWARDSSGWCGATSSERLTLCRSISSTTSSLPLAGSPEQAPPPLPSSTTIPPARSTP</sequence>
<comment type="caution">
    <text evidence="4">The sequence shown here is derived from an EMBL/GenBank/DDBJ whole genome shotgun (WGS) entry which is preliminary data.</text>
</comment>
<name>A0AA35SFX7_GEOBA</name>
<dbReference type="Gene3D" id="3.40.50.720">
    <property type="entry name" value="NAD(P)-binding Rossmann-like Domain"/>
    <property type="match status" value="1"/>
</dbReference>
<dbReference type="AlphaFoldDB" id="A0AA35SFX7"/>
<feature type="compositionally biased region" description="Low complexity" evidence="2">
    <location>
        <begin position="316"/>
        <end position="327"/>
    </location>
</feature>
<evidence type="ECO:0000313" key="5">
    <source>
        <dbReference type="Proteomes" id="UP001174909"/>
    </source>
</evidence>
<dbReference type="InterPro" id="IPR026055">
    <property type="entry name" value="FAR"/>
</dbReference>
<dbReference type="EC" id="1.2.1.84" evidence="1"/>
<feature type="domain" description="Thioester reductase (TE)" evidence="3">
    <location>
        <begin position="29"/>
        <end position="240"/>
    </location>
</feature>
<keyword evidence="1" id="KW-0444">Lipid biosynthesis</keyword>
<dbReference type="GO" id="GO:0102965">
    <property type="term" value="F:alcohol-forming long-chain fatty acyl-CoA reductase activity"/>
    <property type="evidence" value="ECO:0007669"/>
    <property type="project" value="UniProtKB-EC"/>
</dbReference>
<dbReference type="SUPFAM" id="SSF51735">
    <property type="entry name" value="NAD(P)-binding Rossmann-fold domains"/>
    <property type="match status" value="1"/>
</dbReference>
<organism evidence="4 5">
    <name type="scientific">Geodia barretti</name>
    <name type="common">Barrett's horny sponge</name>
    <dbReference type="NCBI Taxonomy" id="519541"/>
    <lineage>
        <taxon>Eukaryota</taxon>
        <taxon>Metazoa</taxon>
        <taxon>Porifera</taxon>
        <taxon>Demospongiae</taxon>
        <taxon>Heteroscleromorpha</taxon>
        <taxon>Tetractinellida</taxon>
        <taxon>Astrophorina</taxon>
        <taxon>Geodiidae</taxon>
        <taxon>Geodia</taxon>
    </lineage>
</organism>
<reference evidence="4" key="1">
    <citation type="submission" date="2023-03" db="EMBL/GenBank/DDBJ databases">
        <authorList>
            <person name="Steffen K."/>
            <person name="Cardenas P."/>
        </authorList>
    </citation>
    <scope>NUCLEOTIDE SEQUENCE</scope>
</reference>
<dbReference type="PANTHER" id="PTHR11011:SF45">
    <property type="entry name" value="FATTY ACYL-COA REDUCTASE CG8306-RELATED"/>
    <property type="match status" value="1"/>
</dbReference>
<comment type="catalytic activity">
    <reaction evidence="1">
        <text>a long-chain fatty acyl-CoA + 2 NADPH + 2 H(+) = a long-chain primary fatty alcohol + 2 NADP(+) + CoA</text>
        <dbReference type="Rhea" id="RHEA:52716"/>
        <dbReference type="ChEBI" id="CHEBI:15378"/>
        <dbReference type="ChEBI" id="CHEBI:57287"/>
        <dbReference type="ChEBI" id="CHEBI:57783"/>
        <dbReference type="ChEBI" id="CHEBI:58349"/>
        <dbReference type="ChEBI" id="CHEBI:77396"/>
        <dbReference type="ChEBI" id="CHEBI:83139"/>
        <dbReference type="EC" id="1.2.1.84"/>
    </reaction>
</comment>
<evidence type="ECO:0000256" key="1">
    <source>
        <dbReference type="RuleBase" id="RU363097"/>
    </source>
</evidence>
<dbReference type="Proteomes" id="UP001174909">
    <property type="component" value="Unassembled WGS sequence"/>
</dbReference>
<keyword evidence="1" id="KW-0560">Oxidoreductase</keyword>
<dbReference type="PANTHER" id="PTHR11011">
    <property type="entry name" value="MALE STERILITY PROTEIN 2-RELATED"/>
    <property type="match status" value="1"/>
</dbReference>
<protein>
    <recommendedName>
        <fullName evidence="1">Fatty acyl-CoA reductase</fullName>
        <ecNumber evidence="1">1.2.1.84</ecNumber>
    </recommendedName>
</protein>
<evidence type="ECO:0000313" key="4">
    <source>
        <dbReference type="EMBL" id="CAI8027876.1"/>
    </source>
</evidence>
<dbReference type="InterPro" id="IPR013120">
    <property type="entry name" value="FAR_NAD-bd"/>
</dbReference>
<evidence type="ECO:0000256" key="2">
    <source>
        <dbReference type="SAM" id="MobiDB-lite"/>
    </source>
</evidence>
<dbReference type="Pfam" id="PF07993">
    <property type="entry name" value="NAD_binding_4"/>
    <property type="match status" value="1"/>
</dbReference>
<dbReference type="GO" id="GO:0005777">
    <property type="term" value="C:peroxisome"/>
    <property type="evidence" value="ECO:0007669"/>
    <property type="project" value="TreeGrafter"/>
</dbReference>